<dbReference type="OrthoDB" id="9806424at2"/>
<keyword evidence="5 16" id="KW-0548">Nucleotidyltransferase</keyword>
<name>A0A0L6TY62_9FIRM</name>
<dbReference type="InterPro" id="IPR018320">
    <property type="entry name" value="DNA_polymerase_1"/>
</dbReference>
<dbReference type="CDD" id="cd09898">
    <property type="entry name" value="H3TH_53EXO"/>
    <property type="match status" value="1"/>
</dbReference>
<evidence type="ECO:0000256" key="2">
    <source>
        <dbReference type="ARBA" id="ARBA00012417"/>
    </source>
</evidence>
<evidence type="ECO:0000256" key="9">
    <source>
        <dbReference type="ARBA" id="ARBA00022801"/>
    </source>
</evidence>
<dbReference type="FunFam" id="3.40.50.1010:FF:000001">
    <property type="entry name" value="DNA polymerase I"/>
    <property type="match status" value="1"/>
</dbReference>
<comment type="caution">
    <text evidence="19">The sequence shown here is derived from an EMBL/GenBank/DDBJ whole genome shotgun (WGS) entry which is preliminary data.</text>
</comment>
<keyword evidence="6 16" id="KW-0235">DNA replication</keyword>
<comment type="catalytic activity">
    <reaction evidence="14 16">
        <text>DNA(n) + a 2'-deoxyribonucleoside 5'-triphosphate = DNA(n+1) + diphosphate</text>
        <dbReference type="Rhea" id="RHEA:22508"/>
        <dbReference type="Rhea" id="RHEA-COMP:17339"/>
        <dbReference type="Rhea" id="RHEA-COMP:17340"/>
        <dbReference type="ChEBI" id="CHEBI:33019"/>
        <dbReference type="ChEBI" id="CHEBI:61560"/>
        <dbReference type="ChEBI" id="CHEBI:173112"/>
        <dbReference type="EC" id="2.7.7.7"/>
    </reaction>
</comment>
<dbReference type="Proteomes" id="UP000036873">
    <property type="component" value="Unassembled WGS sequence"/>
</dbReference>
<evidence type="ECO:0000256" key="3">
    <source>
        <dbReference type="ARBA" id="ARBA00020311"/>
    </source>
</evidence>
<dbReference type="Gene3D" id="1.10.150.20">
    <property type="entry name" value="5' to 3' exonuclease, C-terminal subdomain"/>
    <property type="match status" value="2"/>
</dbReference>
<evidence type="ECO:0000256" key="8">
    <source>
        <dbReference type="ARBA" id="ARBA00022763"/>
    </source>
</evidence>
<dbReference type="CDD" id="cd06140">
    <property type="entry name" value="DNA_polA_I_Bacillus_like_exo"/>
    <property type="match status" value="1"/>
</dbReference>
<dbReference type="RefSeq" id="WP_083439543.1">
    <property type="nucleotide sequence ID" value="NZ_LGYO01000033.1"/>
</dbReference>
<dbReference type="STRING" id="52689.AKG39_12810"/>
<dbReference type="Pfam" id="PF02739">
    <property type="entry name" value="5_3_exonuc_N"/>
    <property type="match status" value="1"/>
</dbReference>
<dbReference type="Pfam" id="PF00476">
    <property type="entry name" value="DNA_pol_A"/>
    <property type="match status" value="1"/>
</dbReference>
<dbReference type="InterPro" id="IPR054690">
    <property type="entry name" value="DNA_polI_exonuclease"/>
</dbReference>
<dbReference type="SUPFAM" id="SSF56672">
    <property type="entry name" value="DNA/RNA polymerases"/>
    <property type="match status" value="1"/>
</dbReference>
<dbReference type="GO" id="GO:0006302">
    <property type="term" value="P:double-strand break repair"/>
    <property type="evidence" value="ECO:0007669"/>
    <property type="project" value="TreeGrafter"/>
</dbReference>
<keyword evidence="7" id="KW-0540">Nuclease</keyword>
<dbReference type="PATRIC" id="fig|52689.4.peg.1926"/>
<keyword evidence="11 16" id="KW-0239">DNA-directed DNA polymerase</keyword>
<keyword evidence="10 16" id="KW-0269">Exonuclease</keyword>
<evidence type="ECO:0000256" key="12">
    <source>
        <dbReference type="ARBA" id="ARBA00023125"/>
    </source>
</evidence>
<evidence type="ECO:0000256" key="16">
    <source>
        <dbReference type="RuleBase" id="RU004460"/>
    </source>
</evidence>
<dbReference type="InterPro" id="IPR036397">
    <property type="entry name" value="RNaseH_sf"/>
</dbReference>
<feature type="domain" description="5'-3' exonuclease" evidence="17">
    <location>
        <begin position="1"/>
        <end position="259"/>
    </location>
</feature>
<comment type="subunit">
    <text evidence="16">Single-chain monomer with multiple functions.</text>
</comment>
<dbReference type="SUPFAM" id="SSF88723">
    <property type="entry name" value="PIN domain-like"/>
    <property type="match status" value="1"/>
</dbReference>
<dbReference type="SMART" id="SM00279">
    <property type="entry name" value="HhH2"/>
    <property type="match status" value="1"/>
</dbReference>
<dbReference type="GO" id="GO:0003887">
    <property type="term" value="F:DNA-directed DNA polymerase activity"/>
    <property type="evidence" value="ECO:0007669"/>
    <property type="project" value="UniProtKB-UniRule"/>
</dbReference>
<dbReference type="InterPro" id="IPR029060">
    <property type="entry name" value="PIN-like_dom_sf"/>
</dbReference>
<keyword evidence="9 16" id="KW-0378">Hydrolase</keyword>
<dbReference type="InterPro" id="IPR001098">
    <property type="entry name" value="DNA-dir_DNA_pol_A_palm_dom"/>
</dbReference>
<keyword evidence="8 16" id="KW-0227">DNA damage</keyword>
<organism evidence="19 20">
    <name type="scientific">Acetobacterium bakii</name>
    <dbReference type="NCBI Taxonomy" id="52689"/>
    <lineage>
        <taxon>Bacteria</taxon>
        <taxon>Bacillati</taxon>
        <taxon>Bacillota</taxon>
        <taxon>Clostridia</taxon>
        <taxon>Eubacteriales</taxon>
        <taxon>Eubacteriaceae</taxon>
        <taxon>Acetobacterium</taxon>
    </lineage>
</organism>
<dbReference type="AlphaFoldDB" id="A0A0L6TY62"/>
<dbReference type="EMBL" id="LGYO01000033">
    <property type="protein sequence ID" value="KNZ41201.1"/>
    <property type="molecule type" value="Genomic_DNA"/>
</dbReference>
<evidence type="ECO:0000256" key="13">
    <source>
        <dbReference type="ARBA" id="ARBA00023204"/>
    </source>
</evidence>
<evidence type="ECO:0000256" key="1">
    <source>
        <dbReference type="ARBA" id="ARBA00007705"/>
    </source>
</evidence>
<dbReference type="FunFam" id="1.20.1060.10:FF:000001">
    <property type="entry name" value="DNA polymerase I"/>
    <property type="match status" value="1"/>
</dbReference>
<evidence type="ECO:0000256" key="7">
    <source>
        <dbReference type="ARBA" id="ARBA00022722"/>
    </source>
</evidence>
<keyword evidence="20" id="KW-1185">Reference proteome</keyword>
<dbReference type="PRINTS" id="PR00868">
    <property type="entry name" value="DNAPOLI"/>
</dbReference>
<evidence type="ECO:0000256" key="10">
    <source>
        <dbReference type="ARBA" id="ARBA00022839"/>
    </source>
</evidence>
<keyword evidence="12 16" id="KW-0238">DNA-binding</keyword>
<dbReference type="SMART" id="SM00482">
    <property type="entry name" value="POLAc"/>
    <property type="match status" value="1"/>
</dbReference>
<dbReference type="NCBIfam" id="NF004397">
    <property type="entry name" value="PRK05755.1"/>
    <property type="match status" value="1"/>
</dbReference>
<dbReference type="CDD" id="cd08637">
    <property type="entry name" value="DNA_pol_A_pol_I_C"/>
    <property type="match status" value="1"/>
</dbReference>
<reference evidence="20" key="1">
    <citation type="submission" date="2015-07" db="EMBL/GenBank/DDBJ databases">
        <title>Draft genome sequence of Acetobacterium bakii DSM 8293, a potential psychrophilic chemical producer through syngas fermentation.</title>
        <authorList>
            <person name="Song Y."/>
            <person name="Hwang S."/>
            <person name="Cho B.-K."/>
        </authorList>
    </citation>
    <scope>NUCLEOTIDE SEQUENCE [LARGE SCALE GENOMIC DNA]</scope>
    <source>
        <strain evidence="20">DSM 8239</strain>
    </source>
</reference>
<dbReference type="NCBIfam" id="TIGR00593">
    <property type="entry name" value="pola"/>
    <property type="match status" value="1"/>
</dbReference>
<evidence type="ECO:0000256" key="14">
    <source>
        <dbReference type="ARBA" id="ARBA00049244"/>
    </source>
</evidence>
<dbReference type="InterPro" id="IPR002298">
    <property type="entry name" value="DNA_polymerase_A"/>
</dbReference>
<dbReference type="PANTHER" id="PTHR10133:SF27">
    <property type="entry name" value="DNA POLYMERASE NU"/>
    <property type="match status" value="1"/>
</dbReference>
<dbReference type="Gene3D" id="1.20.1060.10">
    <property type="entry name" value="Taq DNA Polymerase, Chain T, domain 4"/>
    <property type="match status" value="1"/>
</dbReference>
<evidence type="ECO:0000256" key="11">
    <source>
        <dbReference type="ARBA" id="ARBA00022932"/>
    </source>
</evidence>
<evidence type="ECO:0000259" key="17">
    <source>
        <dbReference type="SMART" id="SM00475"/>
    </source>
</evidence>
<proteinExistence type="inferred from homology"/>
<comment type="function">
    <text evidence="16">In addition to polymerase activity, this DNA polymerase exhibits 5'-3' exonuclease activity.</text>
</comment>
<evidence type="ECO:0000256" key="15">
    <source>
        <dbReference type="NCBIfam" id="TIGR00593"/>
    </source>
</evidence>
<dbReference type="Gene3D" id="3.30.420.10">
    <property type="entry name" value="Ribonuclease H-like superfamily/Ribonuclease H"/>
    <property type="match status" value="1"/>
</dbReference>
<evidence type="ECO:0000259" key="18">
    <source>
        <dbReference type="SMART" id="SM00482"/>
    </source>
</evidence>
<dbReference type="CDD" id="cd09859">
    <property type="entry name" value="PIN_53EXO"/>
    <property type="match status" value="1"/>
</dbReference>
<sequence>MKSILIDGNSLIYRTFYAIREMSNSKGIPTNAIYGFVNILVKIQDEYQPDYLGVAFDLNAPTFRSLAYDEYKGGRHKMPEDLQEQFPILKELLKKMGIAILEVEGYEADDVIGTLANLGSKKGYDTEIITGDRDAFQLVGPRTKVLFTKKGISQLDEVDEAWIQENYGLTPKDLIDLKALMGDKSDNIPGIPGIGEKTALKLIQKYTTLENLYEHIDEEKGKQKEKLINGKENAYLSRMLGTIVVDVPGFEDFEALSFQPLFNQESIALLKELEFNTLLSKIEATEEVDTIQKPVEFEWVKTMAEMDTLIQALAKTNEVTVYYHEEEDQTYLTLRVQEIYYYLNPVGVEELGFFQKVGDLPNFQTLEFTSQDLKNLIHIFHKNGIDDIKDSFDTYVAAYLLSPGDQRYDLKSAAYKYLKRDVLNDEELFGKGKSLVNADKLDEALLATYMVKNCDTVYHLKAVLTEALEETGMTDLYNTIEIPLLRVMASMETLGFTVDLEQLEALSAEFEKKLTLLTQEIYELAGESDFNINSPKQLGEVLFENLKLPVIKKTKSGYSTNIDVLEQLVLFHPIVQKIIDYRTLSKLDSTYGRGLMTFVDADTHKIYSTFNQTVAATGRLSSSNPNLQNIPVKTEMGREIRRVFVPSDQDHILVDADYNQIELRVLACLSGDENLIDTFKKDQDIHTRTASEIFDTPLEEVTREQRGHAKAINFGLIYGKQAFSLGKDLGISRKEAQEYIDRYFSRYPKIQAYLANVVKEAKEKGYVTSIWGRRRYIPELNSRNAMLVQAGERMALNTPIQGSAADIIKLAMLRVYDRIKKENLKAALILQVHDELIIDTPKDEQVQVERLIKEEMEGVADFCVAMTVDVHSGSSWFDLK</sequence>
<comment type="similarity">
    <text evidence="1 16">Belongs to the DNA polymerase type-A family.</text>
</comment>
<evidence type="ECO:0000313" key="20">
    <source>
        <dbReference type="Proteomes" id="UP000036873"/>
    </source>
</evidence>
<dbReference type="EC" id="2.7.7.7" evidence="2 15"/>
<dbReference type="InterPro" id="IPR020045">
    <property type="entry name" value="DNA_polI_H3TH"/>
</dbReference>
<dbReference type="InterPro" id="IPR036279">
    <property type="entry name" value="5-3_exonuclease_C_sf"/>
</dbReference>
<dbReference type="Gene3D" id="3.30.70.370">
    <property type="match status" value="1"/>
</dbReference>
<dbReference type="InterPro" id="IPR012337">
    <property type="entry name" value="RNaseH-like_sf"/>
</dbReference>
<dbReference type="SUPFAM" id="SSF53098">
    <property type="entry name" value="Ribonuclease H-like"/>
    <property type="match status" value="1"/>
</dbReference>
<evidence type="ECO:0000256" key="5">
    <source>
        <dbReference type="ARBA" id="ARBA00022695"/>
    </source>
</evidence>
<feature type="domain" description="DNA-directed DNA polymerase family A palm" evidence="18">
    <location>
        <begin position="637"/>
        <end position="844"/>
    </location>
</feature>
<dbReference type="GO" id="GO:0003677">
    <property type="term" value="F:DNA binding"/>
    <property type="evidence" value="ECO:0007669"/>
    <property type="project" value="UniProtKB-UniRule"/>
</dbReference>
<evidence type="ECO:0000256" key="4">
    <source>
        <dbReference type="ARBA" id="ARBA00022679"/>
    </source>
</evidence>
<dbReference type="Gene3D" id="3.40.50.1010">
    <property type="entry name" value="5'-nuclease"/>
    <property type="match status" value="1"/>
</dbReference>
<dbReference type="SUPFAM" id="SSF47807">
    <property type="entry name" value="5' to 3' exonuclease, C-terminal subdomain"/>
    <property type="match status" value="1"/>
</dbReference>
<gene>
    <name evidence="16" type="primary">polA</name>
    <name evidence="19" type="ORF">AKG39_12810</name>
</gene>
<dbReference type="FunFam" id="1.10.150.20:FF:000002">
    <property type="entry name" value="DNA polymerase I"/>
    <property type="match status" value="1"/>
</dbReference>
<accession>A0A0L6TY62</accession>
<dbReference type="SMART" id="SM00475">
    <property type="entry name" value="53EXOc"/>
    <property type="match status" value="1"/>
</dbReference>
<dbReference type="Pfam" id="PF22619">
    <property type="entry name" value="DNA_polI_exo1"/>
    <property type="match status" value="1"/>
</dbReference>
<keyword evidence="13 16" id="KW-0234">DNA repair</keyword>
<dbReference type="PANTHER" id="PTHR10133">
    <property type="entry name" value="DNA POLYMERASE I"/>
    <property type="match status" value="1"/>
</dbReference>
<dbReference type="Pfam" id="PF01367">
    <property type="entry name" value="5_3_exonuc"/>
    <property type="match status" value="1"/>
</dbReference>
<evidence type="ECO:0000256" key="6">
    <source>
        <dbReference type="ARBA" id="ARBA00022705"/>
    </source>
</evidence>
<evidence type="ECO:0000313" key="19">
    <source>
        <dbReference type="EMBL" id="KNZ41201.1"/>
    </source>
</evidence>
<keyword evidence="4 16" id="KW-0808">Transferase</keyword>
<dbReference type="InterPro" id="IPR008918">
    <property type="entry name" value="HhH2"/>
</dbReference>
<protein>
    <recommendedName>
        <fullName evidence="3 15">DNA polymerase I</fullName>
        <ecNumber evidence="2 15">2.7.7.7</ecNumber>
    </recommendedName>
</protein>
<dbReference type="FunFam" id="1.10.150.20:FF:000003">
    <property type="entry name" value="DNA polymerase I"/>
    <property type="match status" value="1"/>
</dbReference>
<dbReference type="GO" id="GO:0008409">
    <property type="term" value="F:5'-3' exonuclease activity"/>
    <property type="evidence" value="ECO:0007669"/>
    <property type="project" value="UniProtKB-UniRule"/>
</dbReference>
<dbReference type="InterPro" id="IPR020046">
    <property type="entry name" value="5-3_exonucl_a-hlix_arch_N"/>
</dbReference>
<dbReference type="InterPro" id="IPR002421">
    <property type="entry name" value="5-3_exonuclease"/>
</dbReference>
<dbReference type="InterPro" id="IPR043502">
    <property type="entry name" value="DNA/RNA_pol_sf"/>
</dbReference>
<dbReference type="GO" id="GO:0006261">
    <property type="term" value="P:DNA-templated DNA replication"/>
    <property type="evidence" value="ECO:0007669"/>
    <property type="project" value="UniProtKB-UniRule"/>
</dbReference>